<evidence type="ECO:0000256" key="1">
    <source>
        <dbReference type="SAM" id="MobiDB-lite"/>
    </source>
</evidence>
<name>A9KQ15_LACP7</name>
<evidence type="ECO:0000313" key="3">
    <source>
        <dbReference type="Proteomes" id="UP000000370"/>
    </source>
</evidence>
<dbReference type="RefSeq" id="WP_012200978.1">
    <property type="nucleotide sequence ID" value="NC_010001.1"/>
</dbReference>
<protein>
    <submittedName>
        <fullName evidence="2">Phage portal protein, SPP1 family</fullName>
    </submittedName>
</protein>
<feature type="compositionally biased region" description="Basic and acidic residues" evidence="1">
    <location>
        <begin position="35"/>
        <end position="46"/>
    </location>
</feature>
<dbReference type="EMBL" id="CP000885">
    <property type="protein sequence ID" value="ABX43327.1"/>
    <property type="molecule type" value="Genomic_DNA"/>
</dbReference>
<keyword evidence="3" id="KW-1185">Reference proteome</keyword>
<dbReference type="HOGENOM" id="CLU_041766_0_0_9"/>
<organism evidence="2 3">
    <name type="scientific">Lachnoclostridium phytofermentans (strain ATCC 700394 / DSM 18823 / ISDg)</name>
    <name type="common">Clostridium phytofermentans</name>
    <dbReference type="NCBI Taxonomy" id="357809"/>
    <lineage>
        <taxon>Bacteria</taxon>
        <taxon>Bacillati</taxon>
        <taxon>Bacillota</taxon>
        <taxon>Clostridia</taxon>
        <taxon>Lachnospirales</taxon>
        <taxon>Lachnospiraceae</taxon>
    </lineage>
</organism>
<accession>A9KQ15</accession>
<sequence length="462" mass="52630">MDLETMKKVIKRYTTGHTNFITNAATAERYYRNKNDVLKNKPRTESDETENPLRNADNRIPRNFHGLLVNQKAAYMFTAPPLFDIGDDDSNKRVTEVLGDRYAKTTKDLCINASNCSVAWLHYWINSEKKFEYGVVDSKQIIPIWTADLNKQLSGVLRVYEQLDDNDGELYTIYQYWNDTECQSFRKKTSDTLDDGLQSYTMFCSFVDGESSQQDTFIHDYGRVPFIPFFNNNVDSSDLENIKALIDVYDKVFSGFVNDLEDIQEIIFVLTGYGGTDLAPFLQDLKKYKTVKLDDDGENVHAGIQTLTIDIPIEAREKLLDITRKAIFEQGQGVDPQPEAFGNASGVALKYLYSLLELKAGLMETEFKLAFGEFVRAICKYLNTECKTIIQTWTRTAITNDLELATIASQSQGIVSDKTIHKNHPWVEDADQEAKQIQKELSMENGYDYALQQGGDVDDGEK</sequence>
<feature type="region of interest" description="Disordered" evidence="1">
    <location>
        <begin position="35"/>
        <end position="57"/>
    </location>
</feature>
<dbReference type="eggNOG" id="ENOG502Z7ZB">
    <property type="taxonomic scope" value="Bacteria"/>
</dbReference>
<dbReference type="Proteomes" id="UP000000370">
    <property type="component" value="Chromosome"/>
</dbReference>
<dbReference type="OrthoDB" id="1697867at2"/>
<dbReference type="STRING" id="357809.Cphy_2970"/>
<dbReference type="KEGG" id="cpy:Cphy_2970"/>
<dbReference type="Pfam" id="PF05133">
    <property type="entry name" value="SPP1_portal"/>
    <property type="match status" value="1"/>
</dbReference>
<gene>
    <name evidence="2" type="ordered locus">Cphy_2970</name>
</gene>
<proteinExistence type="predicted"/>
<evidence type="ECO:0000313" key="2">
    <source>
        <dbReference type="EMBL" id="ABX43327.1"/>
    </source>
</evidence>
<dbReference type="AlphaFoldDB" id="A9KQ15"/>
<dbReference type="InterPro" id="IPR021145">
    <property type="entry name" value="Portal_protein_SPP1_Gp6-like"/>
</dbReference>
<reference evidence="3" key="1">
    <citation type="submission" date="2007-11" db="EMBL/GenBank/DDBJ databases">
        <title>Complete genome sequence of Clostridium phytofermentans ISDg.</title>
        <authorList>
            <person name="Leschine S.B."/>
            <person name="Warnick T.A."/>
            <person name="Blanchard J.L."/>
            <person name="Schnell D.J."/>
            <person name="Petit E.L."/>
            <person name="LaTouf W.G."/>
            <person name="Copeland A."/>
            <person name="Lucas S."/>
            <person name="Lapidus A."/>
            <person name="Barry K."/>
            <person name="Glavina del Rio T."/>
            <person name="Dalin E."/>
            <person name="Tice H."/>
            <person name="Pitluck S."/>
            <person name="Kiss H."/>
            <person name="Brettin T."/>
            <person name="Bruce D."/>
            <person name="Detter J.C."/>
            <person name="Han C."/>
            <person name="Kuske C."/>
            <person name="Schmutz J."/>
            <person name="Larimer F."/>
            <person name="Land M."/>
            <person name="Hauser L."/>
            <person name="Kyrpides N."/>
            <person name="Kim E.A."/>
            <person name="Richardson P."/>
        </authorList>
    </citation>
    <scope>NUCLEOTIDE SEQUENCE [LARGE SCALE GENOMIC DNA]</scope>
    <source>
        <strain evidence="3">ATCC 700394 / DSM 18823 / ISDg</strain>
    </source>
</reference>